<organism evidence="2 3">
    <name type="scientific">Thalassoglobus neptunius</name>
    <dbReference type="NCBI Taxonomy" id="1938619"/>
    <lineage>
        <taxon>Bacteria</taxon>
        <taxon>Pseudomonadati</taxon>
        <taxon>Planctomycetota</taxon>
        <taxon>Planctomycetia</taxon>
        <taxon>Planctomycetales</taxon>
        <taxon>Planctomycetaceae</taxon>
        <taxon>Thalassoglobus</taxon>
    </lineage>
</organism>
<dbReference type="InterPro" id="IPR036465">
    <property type="entry name" value="vWFA_dom_sf"/>
</dbReference>
<dbReference type="Gene3D" id="3.40.50.880">
    <property type="match status" value="1"/>
</dbReference>
<dbReference type="PANTHER" id="PTHR37947:SF1">
    <property type="entry name" value="BLL2462 PROTEIN"/>
    <property type="match status" value="1"/>
</dbReference>
<evidence type="ECO:0000259" key="1">
    <source>
        <dbReference type="Pfam" id="PF07090"/>
    </source>
</evidence>
<dbReference type="AlphaFoldDB" id="A0A5C5WPU5"/>
<dbReference type="SUPFAM" id="SSF53300">
    <property type="entry name" value="vWA-like"/>
    <property type="match status" value="1"/>
</dbReference>
<dbReference type="EMBL" id="SIHI01000006">
    <property type="protein sequence ID" value="TWT52285.1"/>
    <property type="molecule type" value="Genomic_DNA"/>
</dbReference>
<dbReference type="SUPFAM" id="SSF52317">
    <property type="entry name" value="Class I glutamine amidotransferase-like"/>
    <property type="match status" value="1"/>
</dbReference>
<comment type="caution">
    <text evidence="2">The sequence shown here is derived from an EMBL/GenBank/DDBJ whole genome shotgun (WGS) entry which is preliminary data.</text>
</comment>
<dbReference type="PANTHER" id="PTHR37947">
    <property type="entry name" value="BLL2462 PROTEIN"/>
    <property type="match status" value="1"/>
</dbReference>
<sequence>MVVVTIIVMLGVLLWTYPRRVRHLSPGWRRILIGLRLVSALILIVAMLRPSIQISEMDHQSSRLTVLLDQSRSMSTPDGAGDLTRREVLVQLVEENGETLEAFRDEVDVQFLDFATELLPSSSLSPTADGEYTAIGQTIDGLRENSSQDRLIGAILMSDGAQRAGGEADVDPLAAARRFAEQLGVPIHTVTVGTSDVSGSGIDLAIEDMQLDQSVTFERKTVPVHLQVKLNGASGKEVRVRLLIEDRTGVADGESGEFREIPLSVDATPFRDLKTDKNSLTIPVELSFVAERAGEYKIAAEVVPDPGEVKVNNNRRETLITVRKGGLKVAYFDVPRPEQKFLRRLNDTAKIQVDTQVVLSGRFAQETNIDPDLFSPGKYDVFIIGDVPASVFQKDGNKLLRELALRVNEGAGLIMIGGLHNFGAGGYADTPLATLLPVKMSPDEKIRIDQENPDGHLQREVKFLPTEAGEDHYLMRLSGSQNDSAWRRLPLLGGANRLERKSGAVEVLAETETGDPLLLATDTGRARVLALGVDETWKWHLRGFQAEHQRFWQQLILWLAHKEFDSDQPVWVRVEPRSYAPHMPVVIEFGAQNESGEAIPDAEYEVEVLMPSGETLKVTPQRFGDHGIGEFLETGAPGDYWVRVSAKHNGASLGLLASTRFVVDSRDIEMDNPAADPGLMSEIASVSGGSVVPPENFGEFLTRLLDEGIPPELKRYRTINLWDGWPPLILFVVLMSTEWVLRKKQGLV</sequence>
<dbReference type="Proteomes" id="UP000317243">
    <property type="component" value="Unassembled WGS sequence"/>
</dbReference>
<accession>A0A5C5WPU5</accession>
<dbReference type="InterPro" id="IPR029062">
    <property type="entry name" value="Class_I_gatase-like"/>
</dbReference>
<feature type="domain" description="Putative glutamine amidotransferase" evidence="1">
    <location>
        <begin position="400"/>
        <end position="560"/>
    </location>
</feature>
<evidence type="ECO:0000313" key="3">
    <source>
        <dbReference type="Proteomes" id="UP000317243"/>
    </source>
</evidence>
<reference evidence="2 3" key="1">
    <citation type="submission" date="2019-02" db="EMBL/GenBank/DDBJ databases">
        <title>Deep-cultivation of Planctomycetes and their phenomic and genomic characterization uncovers novel biology.</title>
        <authorList>
            <person name="Wiegand S."/>
            <person name="Jogler M."/>
            <person name="Boedeker C."/>
            <person name="Pinto D."/>
            <person name="Vollmers J."/>
            <person name="Rivas-Marin E."/>
            <person name="Kohn T."/>
            <person name="Peeters S.H."/>
            <person name="Heuer A."/>
            <person name="Rast P."/>
            <person name="Oberbeckmann S."/>
            <person name="Bunk B."/>
            <person name="Jeske O."/>
            <person name="Meyerdierks A."/>
            <person name="Storesund J.E."/>
            <person name="Kallscheuer N."/>
            <person name="Luecker S."/>
            <person name="Lage O.M."/>
            <person name="Pohl T."/>
            <person name="Merkel B.J."/>
            <person name="Hornburger P."/>
            <person name="Mueller R.-W."/>
            <person name="Bruemmer F."/>
            <person name="Labrenz M."/>
            <person name="Spormann A.M."/>
            <person name="Op Den Camp H."/>
            <person name="Overmann J."/>
            <person name="Amann R."/>
            <person name="Jetten M.S.M."/>
            <person name="Mascher T."/>
            <person name="Medema M.H."/>
            <person name="Devos D.P."/>
            <person name="Kaster A.-K."/>
            <person name="Ovreas L."/>
            <person name="Rohde M."/>
            <person name="Galperin M.Y."/>
            <person name="Jogler C."/>
        </authorList>
    </citation>
    <scope>NUCLEOTIDE SEQUENCE [LARGE SCALE GENOMIC DNA]</scope>
    <source>
        <strain evidence="2 3">KOR42</strain>
    </source>
</reference>
<evidence type="ECO:0000313" key="2">
    <source>
        <dbReference type="EMBL" id="TWT52285.1"/>
    </source>
</evidence>
<dbReference type="InterPro" id="IPR010768">
    <property type="entry name" value="GATase1-like"/>
</dbReference>
<protein>
    <recommendedName>
        <fullName evidence="1">Putative glutamine amidotransferase domain-containing protein</fullName>
    </recommendedName>
</protein>
<gene>
    <name evidence="2" type="ORF">KOR42_29710</name>
</gene>
<dbReference type="Pfam" id="PF07090">
    <property type="entry name" value="GATase1_like"/>
    <property type="match status" value="1"/>
</dbReference>
<proteinExistence type="predicted"/>
<keyword evidence="3" id="KW-1185">Reference proteome</keyword>
<name>A0A5C5WPU5_9PLAN</name>
<dbReference type="Gene3D" id="3.40.50.410">
    <property type="entry name" value="von Willebrand factor, type A domain"/>
    <property type="match status" value="1"/>
</dbReference>